<dbReference type="Pfam" id="PF00626">
    <property type="entry name" value="Gelsolin"/>
    <property type="match status" value="4"/>
</dbReference>
<protein>
    <submittedName>
        <fullName evidence="4">Protein flightless-1 isoform 1</fullName>
    </submittedName>
</protein>
<organism evidence="4 5">
    <name type="scientific">Tropilaelaps mercedesae</name>
    <dbReference type="NCBI Taxonomy" id="418985"/>
    <lineage>
        <taxon>Eukaryota</taxon>
        <taxon>Metazoa</taxon>
        <taxon>Ecdysozoa</taxon>
        <taxon>Arthropoda</taxon>
        <taxon>Chelicerata</taxon>
        <taxon>Arachnida</taxon>
        <taxon>Acari</taxon>
        <taxon>Parasitiformes</taxon>
        <taxon>Mesostigmata</taxon>
        <taxon>Gamasina</taxon>
        <taxon>Dermanyssoidea</taxon>
        <taxon>Laelapidae</taxon>
        <taxon>Tropilaelaps</taxon>
    </lineage>
</organism>
<dbReference type="SMART" id="SM00364">
    <property type="entry name" value="LRR_BAC"/>
    <property type="match status" value="8"/>
</dbReference>
<dbReference type="InterPro" id="IPR001611">
    <property type="entry name" value="Leu-rich_rpt"/>
</dbReference>
<dbReference type="SMART" id="SM00369">
    <property type="entry name" value="LRR_TYP"/>
    <property type="match status" value="8"/>
</dbReference>
<dbReference type="Gene3D" id="3.40.20.10">
    <property type="entry name" value="Severin"/>
    <property type="match status" value="6"/>
</dbReference>
<evidence type="ECO:0000256" key="2">
    <source>
        <dbReference type="ARBA" id="ARBA00022737"/>
    </source>
</evidence>
<feature type="domain" description="Gelsolin-like" evidence="3">
    <location>
        <begin position="774"/>
        <end position="841"/>
    </location>
</feature>
<dbReference type="GO" id="GO:0015629">
    <property type="term" value="C:actin cytoskeleton"/>
    <property type="evidence" value="ECO:0007669"/>
    <property type="project" value="TreeGrafter"/>
</dbReference>
<keyword evidence="1" id="KW-0433">Leucine-rich repeat</keyword>
<dbReference type="FunFam" id="3.40.20.10:FF:000031">
    <property type="entry name" value="protein flightless-1 homolog isoform X1"/>
    <property type="match status" value="1"/>
</dbReference>
<evidence type="ECO:0000256" key="1">
    <source>
        <dbReference type="ARBA" id="ARBA00022614"/>
    </source>
</evidence>
<dbReference type="PRINTS" id="PR00597">
    <property type="entry name" value="GELSOLIN"/>
</dbReference>
<feature type="domain" description="Gelsolin-like" evidence="3">
    <location>
        <begin position="528"/>
        <end position="607"/>
    </location>
</feature>
<dbReference type="GO" id="GO:0051015">
    <property type="term" value="F:actin filament binding"/>
    <property type="evidence" value="ECO:0007669"/>
    <property type="project" value="InterPro"/>
</dbReference>
<accession>A0A1V9XWN0</accession>
<dbReference type="Proteomes" id="UP000192247">
    <property type="component" value="Unassembled WGS sequence"/>
</dbReference>
<dbReference type="Pfam" id="PF13855">
    <property type="entry name" value="LRR_8"/>
    <property type="match status" value="2"/>
</dbReference>
<dbReference type="SMART" id="SM00262">
    <property type="entry name" value="GEL"/>
    <property type="match status" value="6"/>
</dbReference>
<dbReference type="InterPro" id="IPR003591">
    <property type="entry name" value="Leu-rich_rpt_typical-subtyp"/>
</dbReference>
<dbReference type="CDD" id="cd11291">
    <property type="entry name" value="gelsolin_S6_like"/>
    <property type="match status" value="1"/>
</dbReference>
<keyword evidence="2" id="KW-0677">Repeat</keyword>
<dbReference type="SUPFAM" id="SSF52058">
    <property type="entry name" value="L domain-like"/>
    <property type="match status" value="1"/>
</dbReference>
<dbReference type="GO" id="GO:0008154">
    <property type="term" value="P:actin polymerization or depolymerization"/>
    <property type="evidence" value="ECO:0007669"/>
    <property type="project" value="TreeGrafter"/>
</dbReference>
<dbReference type="FunCoup" id="A0A1V9XWN0">
    <property type="interactions" value="1042"/>
</dbReference>
<dbReference type="GO" id="GO:0051016">
    <property type="term" value="P:barbed-end actin filament capping"/>
    <property type="evidence" value="ECO:0007669"/>
    <property type="project" value="TreeGrafter"/>
</dbReference>
<dbReference type="STRING" id="418985.A0A1V9XWN0"/>
<dbReference type="InParanoid" id="A0A1V9XWN0"/>
<keyword evidence="5" id="KW-1185">Reference proteome</keyword>
<evidence type="ECO:0000259" key="3">
    <source>
        <dbReference type="Pfam" id="PF00626"/>
    </source>
</evidence>
<proteinExistence type="predicted"/>
<dbReference type="SUPFAM" id="SSF55753">
    <property type="entry name" value="Actin depolymerizing proteins"/>
    <property type="match status" value="6"/>
</dbReference>
<dbReference type="SUPFAM" id="SSF52075">
    <property type="entry name" value="Outer arm dynein light chain 1"/>
    <property type="match status" value="1"/>
</dbReference>
<reference evidence="4 5" key="1">
    <citation type="journal article" date="2017" name="Gigascience">
        <title>Draft genome of the honey bee ectoparasitic mite, Tropilaelaps mercedesae, is shaped by the parasitic life history.</title>
        <authorList>
            <person name="Dong X."/>
            <person name="Armstrong S.D."/>
            <person name="Xia D."/>
            <person name="Makepeace B.L."/>
            <person name="Darby A.C."/>
            <person name="Kadowaki T."/>
        </authorList>
    </citation>
    <scope>NUCLEOTIDE SEQUENCE [LARGE SCALE GENOMIC DNA]</scope>
    <source>
        <strain evidence="4">Wuxi-XJTLU</strain>
    </source>
</reference>
<dbReference type="PANTHER" id="PTHR11977:SF51">
    <property type="entry name" value="PROTEIN FLIGHTLESS-1 HOMOLOG"/>
    <property type="match status" value="1"/>
</dbReference>
<dbReference type="GO" id="GO:0005546">
    <property type="term" value="F:phosphatidylinositol-4,5-bisphosphate binding"/>
    <property type="evidence" value="ECO:0007669"/>
    <property type="project" value="TreeGrafter"/>
</dbReference>
<dbReference type="CDD" id="cd11290">
    <property type="entry name" value="gelsolin_S1_like"/>
    <property type="match status" value="1"/>
</dbReference>
<evidence type="ECO:0000313" key="5">
    <source>
        <dbReference type="Proteomes" id="UP000192247"/>
    </source>
</evidence>
<evidence type="ECO:0000313" key="4">
    <source>
        <dbReference type="EMBL" id="OQR77904.1"/>
    </source>
</evidence>
<feature type="domain" description="Gelsolin-like" evidence="3">
    <location>
        <begin position="648"/>
        <end position="721"/>
    </location>
</feature>
<comment type="caution">
    <text evidence="4">The sequence shown here is derived from an EMBL/GenBank/DDBJ whole genome shotgun (WGS) entry which is preliminary data.</text>
</comment>
<dbReference type="CDD" id="cd11280">
    <property type="entry name" value="gelsolin_like"/>
    <property type="match status" value="2"/>
</dbReference>
<dbReference type="OrthoDB" id="20529at2759"/>
<dbReference type="EMBL" id="MNPL01002887">
    <property type="protein sequence ID" value="OQR77904.1"/>
    <property type="molecule type" value="Genomic_DNA"/>
</dbReference>
<dbReference type="InterPro" id="IPR007122">
    <property type="entry name" value="Villin/Gelsolin"/>
</dbReference>
<dbReference type="Gene3D" id="3.80.10.10">
    <property type="entry name" value="Ribonuclease Inhibitor"/>
    <property type="match status" value="3"/>
</dbReference>
<feature type="domain" description="Gelsolin-like" evidence="3">
    <location>
        <begin position="1176"/>
        <end position="1235"/>
    </location>
</feature>
<dbReference type="GO" id="GO:0051014">
    <property type="term" value="P:actin filament severing"/>
    <property type="evidence" value="ECO:0007669"/>
    <property type="project" value="TreeGrafter"/>
</dbReference>
<dbReference type="GO" id="GO:0030239">
    <property type="term" value="P:myofibril assembly"/>
    <property type="evidence" value="ECO:0007669"/>
    <property type="project" value="TreeGrafter"/>
</dbReference>
<sequence>MSRTGVLPFVRGIDLARNDLQEDNFPRRVAEMVGLRWLRLNRTHLDGFPDEMSRLQKLENLHLQRNNLSTIFGAIPTMKNLRYLNCRFNKLTSVPPDLGLIEELSVLDLSHNDLREVPENLEKAICLTVLNLSYNRIEMIPQNLFINLVDLVYLDLSGNKLETLPPQMRRLVFLESLVLNDNPRLGHYQLKQLHALTSLKMLHVRNSARTLTNTPLALDMGSLLSDIDFSSNNLPRVPDMLYALKTLRRLNLSDNNLVELSSEIGDSWKLLETLNVSRNKLRALPSSLCKCSQLRRLYINDNRIDFDGIPSGIGKLHNLEVFQAANNNLEMIPEGVVRCGRLKKLILSCNRLITVPETIHLLTDLEVLDLSANPDLTMPPRPQQIQSGSLEFYNIDFSLQTQMRLAGAQLPVPLPTSGYVFMCGGQLVGTTMGLAVAKDPIARKLRLRRRRCADDEKDDQAKVLKGMKDLAKTKEVNGYLPTTPESLKPKNWEDALERPAIDYSDIFEEDVGQMPGVFLWEIDNLLPVPLDDMFMGKLFEGDCYIVMYTYLDETHNLAWKIHYWIGNECTLDKKACSAIHAVNLRNFLGARCRTVRNEQGDESEEFLEFFPDGIDYMPGSRTQSGLYTVEEIEYTTRLYRISATHVTINVENVAPMVSSLDSSFVFVLDAGLKIFVWSGSNSRCTVTQKGRLLAEKINKIERKDGAAIYELLQGKENTDFWTILGVEDENEQQKIVIPKNQVPTDWKPQKPRLYQIHLGLGYLEMLQVDLKSGKLVKELLETKNVYILDCHTDVYVWYGKKSTRLVKSAAMKLGQELLAMMPRPEFVNLVRTLEGSEPMVFKSKFVGWDDVIAVDFTRTATSVARTGADLSKWMKTQETKVDLAVLFSPRQTPLGAEEAKKLMITINDDLDVMESFVLEGKKFVKLPEDEIGHFYSQDCYVFMCRYWVPSEPDNDATTGSDTISQPEGNEDEELEEDFKCVVYFWQGRDASNMGWLTFTFSLQQRFEQLFGDKLEVQRTYQQQESDRFLAHFRKKFVIHTGSRRAKKLPETELYHIRANGSPVCTRTVQIDADAINLNSAFCYILKVPFSNEDSGVVYVWIGEKATSDYVDVANEVATMLCDADKYSITPLNEGEEPENFFWVALGGKKDYDRDARYMDHLRLFRCSNDKGYFAVSEKCIDFCQDDLADDDIMILDEGEDVFIWVGSKCSEVEIKLALKSAQVYVQSVRAKNPEQPRKLKLTLKGKETRRFKKCFHGWGKFKQVADWSG</sequence>
<dbReference type="AlphaFoldDB" id="A0A1V9XWN0"/>
<dbReference type="GO" id="GO:0005634">
    <property type="term" value="C:nucleus"/>
    <property type="evidence" value="ECO:0007669"/>
    <property type="project" value="TreeGrafter"/>
</dbReference>
<dbReference type="InterPro" id="IPR032675">
    <property type="entry name" value="LRR_dom_sf"/>
</dbReference>
<dbReference type="InterPro" id="IPR029006">
    <property type="entry name" value="ADF-H/Gelsolin-like_dom_sf"/>
</dbReference>
<dbReference type="GO" id="GO:0005737">
    <property type="term" value="C:cytoplasm"/>
    <property type="evidence" value="ECO:0007669"/>
    <property type="project" value="TreeGrafter"/>
</dbReference>
<dbReference type="InterPro" id="IPR007123">
    <property type="entry name" value="Gelsolin-like_dom"/>
</dbReference>
<name>A0A1V9XWN0_9ACAR</name>
<gene>
    <name evidence="4" type="ORF">BIW11_06761</name>
</gene>
<dbReference type="CDD" id="cd11292">
    <property type="entry name" value="gelsolin_S3_like"/>
    <property type="match status" value="1"/>
</dbReference>
<dbReference type="PROSITE" id="PS51450">
    <property type="entry name" value="LRR"/>
    <property type="match status" value="6"/>
</dbReference>
<dbReference type="PANTHER" id="PTHR11977">
    <property type="entry name" value="VILLIN"/>
    <property type="match status" value="1"/>
</dbReference>
<dbReference type="CDD" id="cd11288">
    <property type="entry name" value="gelsolin_S5_like"/>
    <property type="match status" value="1"/>
</dbReference>